<reference evidence="2 3" key="1">
    <citation type="journal article" date="2018" name="PLoS Genet.">
        <title>Population sequencing reveals clonal diversity and ancestral inbreeding in the grapevine cultivar Chardonnay.</title>
        <authorList>
            <person name="Roach M.J."/>
            <person name="Johnson D.L."/>
            <person name="Bohlmann J."/>
            <person name="van Vuuren H.J."/>
            <person name="Jones S.J."/>
            <person name="Pretorius I.S."/>
            <person name="Schmidt S.A."/>
            <person name="Borneman A.R."/>
        </authorList>
    </citation>
    <scope>NUCLEOTIDE SEQUENCE [LARGE SCALE GENOMIC DNA]</scope>
    <source>
        <strain evidence="3">cv. Chardonnay</strain>
        <tissue evidence="2">Leaf</tissue>
    </source>
</reference>
<dbReference type="EMBL" id="QGNW01000081">
    <property type="protein sequence ID" value="RVX00480.1"/>
    <property type="molecule type" value="Genomic_DNA"/>
</dbReference>
<dbReference type="PANTHER" id="PTHR15503:SF45">
    <property type="entry name" value="RNA-DIRECTED DNA POLYMERASE HOMOLOG"/>
    <property type="match status" value="1"/>
</dbReference>
<dbReference type="Gene3D" id="2.40.70.10">
    <property type="entry name" value="Acid Proteases"/>
    <property type="match status" value="1"/>
</dbReference>
<accession>A0A438IUR0</accession>
<evidence type="ECO:0000313" key="2">
    <source>
        <dbReference type="EMBL" id="RVX00480.1"/>
    </source>
</evidence>
<feature type="region of interest" description="Disordered" evidence="1">
    <location>
        <begin position="1"/>
        <end position="39"/>
    </location>
</feature>
<sequence length="227" mass="26351">MVDRTLIAEKDNEELHQYREQQRKRNRNDGAHGNQAQKKDLWFEIVQKNKKFVFGKPKEKNKEDRQKPRAQGRVFSMTHRDAQATSDMVTGTLRIHTLFARALIDPSSMHSFVSVSFSGLLDFDVILGMDWLTSYHASVDCFRKRVTFSIPGCQGFLAYVVNEENDLKLEDIPFVRDYHNVFPDDPPGLPLERKVEFTIDLALETTLISKAPYRMAPMELKELKIQF</sequence>
<dbReference type="InterPro" id="IPR032567">
    <property type="entry name" value="RTL1-rel"/>
</dbReference>
<name>A0A438IUR0_VITVI</name>
<dbReference type="Pfam" id="PF08284">
    <property type="entry name" value="RVP_2"/>
    <property type="match status" value="2"/>
</dbReference>
<proteinExistence type="predicted"/>
<feature type="compositionally biased region" description="Basic and acidic residues" evidence="1">
    <location>
        <begin position="1"/>
        <end position="30"/>
    </location>
</feature>
<dbReference type="PANTHER" id="PTHR15503">
    <property type="entry name" value="LDOC1 RELATED"/>
    <property type="match status" value="1"/>
</dbReference>
<dbReference type="Proteomes" id="UP000288805">
    <property type="component" value="Unassembled WGS sequence"/>
</dbReference>
<comment type="caution">
    <text evidence="2">The sequence shown here is derived from an EMBL/GenBank/DDBJ whole genome shotgun (WGS) entry which is preliminary data.</text>
</comment>
<evidence type="ECO:0000256" key="1">
    <source>
        <dbReference type="SAM" id="MobiDB-lite"/>
    </source>
</evidence>
<gene>
    <name evidence="2" type="ORF">CK203_036949</name>
</gene>
<dbReference type="InterPro" id="IPR021109">
    <property type="entry name" value="Peptidase_aspartic_dom_sf"/>
</dbReference>
<organism evidence="2 3">
    <name type="scientific">Vitis vinifera</name>
    <name type="common">Grape</name>
    <dbReference type="NCBI Taxonomy" id="29760"/>
    <lineage>
        <taxon>Eukaryota</taxon>
        <taxon>Viridiplantae</taxon>
        <taxon>Streptophyta</taxon>
        <taxon>Embryophyta</taxon>
        <taxon>Tracheophyta</taxon>
        <taxon>Spermatophyta</taxon>
        <taxon>Magnoliopsida</taxon>
        <taxon>eudicotyledons</taxon>
        <taxon>Gunneridae</taxon>
        <taxon>Pentapetalae</taxon>
        <taxon>rosids</taxon>
        <taxon>Vitales</taxon>
        <taxon>Vitaceae</taxon>
        <taxon>Viteae</taxon>
        <taxon>Vitis</taxon>
    </lineage>
</organism>
<evidence type="ECO:0000313" key="3">
    <source>
        <dbReference type="Proteomes" id="UP000288805"/>
    </source>
</evidence>
<dbReference type="AlphaFoldDB" id="A0A438IUR0"/>
<protein>
    <submittedName>
        <fullName evidence="2">Uncharacterized protein</fullName>
    </submittedName>
</protein>